<evidence type="ECO:0000313" key="3">
    <source>
        <dbReference type="Proteomes" id="UP001239782"/>
    </source>
</evidence>
<dbReference type="EMBL" id="CP133548">
    <property type="protein sequence ID" value="WMS88792.1"/>
    <property type="molecule type" value="Genomic_DNA"/>
</dbReference>
<dbReference type="Proteomes" id="UP001239782">
    <property type="component" value="Chromosome"/>
</dbReference>
<evidence type="ECO:0000313" key="2">
    <source>
        <dbReference type="EMBL" id="WMS88792.1"/>
    </source>
</evidence>
<dbReference type="KEGG" id="plei:Q9312_07700"/>
<evidence type="ECO:0000256" key="1">
    <source>
        <dbReference type="SAM" id="SignalP"/>
    </source>
</evidence>
<keyword evidence="1" id="KW-0732">Signal</keyword>
<dbReference type="RefSeq" id="WP_309204015.1">
    <property type="nucleotide sequence ID" value="NZ_CP133548.1"/>
</dbReference>
<sequence>MKYQLLIFAIIAILNVKASDKAAFSVFGRSIALTGDCSISAEKSLRDKQIFVDCGNPTVGPKGFIVLEEKTDDAGDFTSLEGVSSLKVVKSDSLSIDGFEHYSLELFNESGSYYYYALCNDRYCLKVGSSYKEFVRTAISEIAKDNLYDKSESEA</sequence>
<gene>
    <name evidence="2" type="ORF">Q9312_07700</name>
</gene>
<protein>
    <submittedName>
        <fullName evidence="2">Uncharacterized protein</fullName>
    </submittedName>
</protein>
<dbReference type="AlphaFoldDB" id="A0AA51X7X8"/>
<name>A0AA51X7X8_9GAMM</name>
<feature type="signal peptide" evidence="1">
    <location>
        <begin position="1"/>
        <end position="18"/>
    </location>
</feature>
<keyword evidence="3" id="KW-1185">Reference proteome</keyword>
<organism evidence="2 3">
    <name type="scientific">Pleionea litopenaei</name>
    <dbReference type="NCBI Taxonomy" id="3070815"/>
    <lineage>
        <taxon>Bacteria</taxon>
        <taxon>Pseudomonadati</taxon>
        <taxon>Pseudomonadota</taxon>
        <taxon>Gammaproteobacteria</taxon>
        <taxon>Oceanospirillales</taxon>
        <taxon>Pleioneaceae</taxon>
        <taxon>Pleionea</taxon>
    </lineage>
</organism>
<proteinExistence type="predicted"/>
<feature type="chain" id="PRO_5041289941" evidence="1">
    <location>
        <begin position="19"/>
        <end position="155"/>
    </location>
</feature>
<accession>A0AA51X7X8</accession>
<reference evidence="2 3" key="1">
    <citation type="submission" date="2023-08" db="EMBL/GenBank/DDBJ databases">
        <title>Pleionea litopenaei sp. nov., isolated from stomach of juvenile Litopenaeus vannamei.</title>
        <authorList>
            <person name="Rho A.M."/>
            <person name="Hwang C.Y."/>
        </authorList>
    </citation>
    <scope>NUCLEOTIDE SEQUENCE [LARGE SCALE GENOMIC DNA]</scope>
    <source>
        <strain evidence="2 3">HL-JVS1</strain>
    </source>
</reference>